<keyword evidence="4" id="KW-0472">Membrane</keyword>
<dbReference type="InterPro" id="IPR011029">
    <property type="entry name" value="DEATH-like_dom_sf"/>
</dbReference>
<evidence type="ECO:0000256" key="5">
    <source>
        <dbReference type="SAM" id="SignalP"/>
    </source>
</evidence>
<dbReference type="EMBL" id="CAIIXF020000011">
    <property type="protein sequence ID" value="CAH1799261.1"/>
    <property type="molecule type" value="Genomic_DNA"/>
</dbReference>
<feature type="chain" id="PRO_5035756526" description="Death domain-containing protein" evidence="5">
    <location>
        <begin position="18"/>
        <end position="312"/>
    </location>
</feature>
<evidence type="ECO:0000256" key="1">
    <source>
        <dbReference type="ARBA" id="ARBA00023157"/>
    </source>
</evidence>
<feature type="region of interest" description="Disordered" evidence="3">
    <location>
        <begin position="104"/>
        <end position="209"/>
    </location>
</feature>
<gene>
    <name evidence="8" type="ORF">OFUS_LOCUS23291</name>
</gene>
<dbReference type="Gene3D" id="1.10.533.10">
    <property type="entry name" value="Death Domain, Fas"/>
    <property type="match status" value="1"/>
</dbReference>
<feature type="signal peptide" evidence="5">
    <location>
        <begin position="1"/>
        <end position="17"/>
    </location>
</feature>
<dbReference type="PROSITE" id="PS50017">
    <property type="entry name" value="DEATH_DOMAIN"/>
    <property type="match status" value="1"/>
</dbReference>
<reference evidence="8" key="1">
    <citation type="submission" date="2022-03" db="EMBL/GenBank/DDBJ databases">
        <authorList>
            <person name="Martin C."/>
        </authorList>
    </citation>
    <scope>NUCLEOTIDE SEQUENCE</scope>
</reference>
<proteinExistence type="predicted"/>
<keyword evidence="4" id="KW-0812">Transmembrane</keyword>
<accession>A0A8S4PZP3</accession>
<evidence type="ECO:0000259" key="7">
    <source>
        <dbReference type="PROSITE" id="PS50923"/>
    </source>
</evidence>
<keyword evidence="9" id="KW-1185">Reference proteome</keyword>
<keyword evidence="2" id="KW-0768">Sushi</keyword>
<comment type="caution">
    <text evidence="2">Lacks conserved residue(s) required for the propagation of feature annotation.</text>
</comment>
<evidence type="ECO:0008006" key="10">
    <source>
        <dbReference type="Google" id="ProtNLM"/>
    </source>
</evidence>
<feature type="transmembrane region" description="Helical" evidence="4">
    <location>
        <begin position="77"/>
        <end position="99"/>
    </location>
</feature>
<keyword evidence="5" id="KW-0732">Signal</keyword>
<evidence type="ECO:0000256" key="4">
    <source>
        <dbReference type="SAM" id="Phobius"/>
    </source>
</evidence>
<dbReference type="InterPro" id="IPR000436">
    <property type="entry name" value="Sushi_SCR_CCP_dom"/>
</dbReference>
<dbReference type="Proteomes" id="UP000749559">
    <property type="component" value="Unassembled WGS sequence"/>
</dbReference>
<keyword evidence="4" id="KW-1133">Transmembrane helix</keyword>
<dbReference type="PROSITE" id="PS50923">
    <property type="entry name" value="SUSHI"/>
    <property type="match status" value="1"/>
</dbReference>
<evidence type="ECO:0000256" key="2">
    <source>
        <dbReference type="PROSITE-ProRule" id="PRU00302"/>
    </source>
</evidence>
<protein>
    <recommendedName>
        <fullName evidence="10">Death domain-containing protein</fullName>
    </recommendedName>
</protein>
<evidence type="ECO:0000256" key="3">
    <source>
        <dbReference type="SAM" id="MobiDB-lite"/>
    </source>
</evidence>
<feature type="compositionally biased region" description="Basic and acidic residues" evidence="3">
    <location>
        <begin position="105"/>
        <end position="121"/>
    </location>
</feature>
<dbReference type="AlphaFoldDB" id="A0A8S4PZP3"/>
<sequence length="312" mass="34775">MTLLMLVFCLLTTKAHCNPPQNGVVYTPTKEAYGEGEIVQVTCSNSTSEKINVTCKPSGHGSDWFPKLPTCGFQVEMLVAIIVPSILVIGGVIIAVYAWRKKRKSTTERSKKNTETHEMKDMAVVNETSRKPLLSDLQQTPATTDEEDNNKRKGVKSKPPKDDGKQIPTEQGAYKHLNDHERKGATSKLPKVARQQKRPGQNEMKDSADQIDDSLDDILLLSIGKRITNSLVDMAVQLKLGNEVVDNIMASNQRVSSYWGYQLLTTWHQSTEVPNKRRVLATALRGIGRTDLAQEVEKYKSLKIELNRSGSL</sequence>
<feature type="domain" description="Death" evidence="6">
    <location>
        <begin position="234"/>
        <end position="300"/>
    </location>
</feature>
<keyword evidence="1" id="KW-1015">Disulfide bond</keyword>
<evidence type="ECO:0000259" key="6">
    <source>
        <dbReference type="PROSITE" id="PS50017"/>
    </source>
</evidence>
<organism evidence="8 9">
    <name type="scientific">Owenia fusiformis</name>
    <name type="common">Polychaete worm</name>
    <dbReference type="NCBI Taxonomy" id="6347"/>
    <lineage>
        <taxon>Eukaryota</taxon>
        <taxon>Metazoa</taxon>
        <taxon>Spiralia</taxon>
        <taxon>Lophotrochozoa</taxon>
        <taxon>Annelida</taxon>
        <taxon>Polychaeta</taxon>
        <taxon>Sedentaria</taxon>
        <taxon>Canalipalpata</taxon>
        <taxon>Sabellida</taxon>
        <taxon>Oweniida</taxon>
        <taxon>Oweniidae</taxon>
        <taxon>Owenia</taxon>
    </lineage>
</organism>
<evidence type="ECO:0000313" key="8">
    <source>
        <dbReference type="EMBL" id="CAH1799261.1"/>
    </source>
</evidence>
<evidence type="ECO:0000313" key="9">
    <source>
        <dbReference type="Proteomes" id="UP000749559"/>
    </source>
</evidence>
<comment type="caution">
    <text evidence="8">The sequence shown here is derived from an EMBL/GenBank/DDBJ whole genome shotgun (WGS) entry which is preliminary data.</text>
</comment>
<name>A0A8S4PZP3_OWEFU</name>
<dbReference type="GO" id="GO:0007165">
    <property type="term" value="P:signal transduction"/>
    <property type="evidence" value="ECO:0007669"/>
    <property type="project" value="InterPro"/>
</dbReference>
<dbReference type="SUPFAM" id="SSF47986">
    <property type="entry name" value="DEATH domain"/>
    <property type="match status" value="1"/>
</dbReference>
<dbReference type="InterPro" id="IPR000488">
    <property type="entry name" value="Death_dom"/>
</dbReference>
<feature type="domain" description="Sushi" evidence="7">
    <location>
        <begin position="15"/>
        <end position="73"/>
    </location>
</feature>